<dbReference type="GO" id="GO:0005783">
    <property type="term" value="C:endoplasmic reticulum"/>
    <property type="evidence" value="ECO:0007669"/>
    <property type="project" value="UniProtKB-SubCell"/>
</dbReference>
<evidence type="ECO:0000256" key="8">
    <source>
        <dbReference type="ARBA" id="ARBA00022824"/>
    </source>
</evidence>
<evidence type="ECO:0000256" key="5">
    <source>
        <dbReference type="ARBA" id="ARBA00022676"/>
    </source>
</evidence>
<dbReference type="InterPro" id="IPR019378">
    <property type="entry name" value="GDP-Fuc_O-FucTrfase"/>
</dbReference>
<evidence type="ECO:0000313" key="20">
    <source>
        <dbReference type="EMBL" id="CAG6466838.1"/>
    </source>
</evidence>
<evidence type="ECO:0000256" key="16">
    <source>
        <dbReference type="ARBA" id="ARBA00033083"/>
    </source>
</evidence>
<keyword evidence="13" id="KW-0119">Carbohydrate metabolism</keyword>
<evidence type="ECO:0000256" key="12">
    <source>
        <dbReference type="ARBA" id="ARBA00023253"/>
    </source>
</evidence>
<evidence type="ECO:0000256" key="7">
    <source>
        <dbReference type="ARBA" id="ARBA00022729"/>
    </source>
</evidence>
<evidence type="ECO:0000256" key="9">
    <source>
        <dbReference type="ARBA" id="ARBA00023034"/>
    </source>
</evidence>
<dbReference type="CDD" id="cd11298">
    <property type="entry name" value="O-FucT-2"/>
    <property type="match status" value="1"/>
</dbReference>
<dbReference type="EC" id="2.4.1.221" evidence="4"/>
<evidence type="ECO:0000256" key="18">
    <source>
        <dbReference type="ARBA" id="ARBA00048647"/>
    </source>
</evidence>
<accession>A0A8D8B0M7</accession>
<evidence type="ECO:0000256" key="6">
    <source>
        <dbReference type="ARBA" id="ARBA00022679"/>
    </source>
</evidence>
<keyword evidence="7 19" id="KW-0732">Signal</keyword>
<feature type="signal peptide" evidence="19">
    <location>
        <begin position="1"/>
        <end position="19"/>
    </location>
</feature>
<keyword evidence="5 20" id="KW-0328">Glycosyltransferase</keyword>
<evidence type="ECO:0000256" key="13">
    <source>
        <dbReference type="ARBA" id="ARBA00023277"/>
    </source>
</evidence>
<reference evidence="20" key="1">
    <citation type="submission" date="2021-05" db="EMBL/GenBank/DDBJ databases">
        <authorList>
            <person name="Alioto T."/>
            <person name="Alioto T."/>
            <person name="Gomez Garrido J."/>
        </authorList>
    </citation>
    <scope>NUCLEOTIDE SEQUENCE</scope>
</reference>
<evidence type="ECO:0000256" key="10">
    <source>
        <dbReference type="ARBA" id="ARBA00023157"/>
    </source>
</evidence>
<dbReference type="Gene3D" id="3.40.50.11350">
    <property type="match status" value="1"/>
</dbReference>
<keyword evidence="8" id="KW-0256">Endoplasmic reticulum</keyword>
<dbReference type="EMBL" id="HBUE01057167">
    <property type="protein sequence ID" value="CAG6466838.1"/>
    <property type="molecule type" value="Transcribed_RNA"/>
</dbReference>
<evidence type="ECO:0000256" key="19">
    <source>
        <dbReference type="SAM" id="SignalP"/>
    </source>
</evidence>
<name>A0A8D8B0M7_CULPI</name>
<dbReference type="Gene3D" id="3.40.50.11340">
    <property type="match status" value="1"/>
</dbReference>
<comment type="subcellular location">
    <subcellularLocation>
        <location evidence="1">Endoplasmic reticulum</location>
    </subcellularLocation>
    <subcellularLocation>
        <location evidence="2">Golgi apparatus</location>
    </subcellularLocation>
</comment>
<dbReference type="GO" id="GO:0006004">
    <property type="term" value="P:fucose metabolic process"/>
    <property type="evidence" value="ECO:0007669"/>
    <property type="project" value="UniProtKB-KW"/>
</dbReference>
<comment type="catalytic activity">
    <reaction evidence="18">
        <text>L-seryl-[protein] + GDP-beta-L-fucose = 3-O-(alpha-L-fucosyl)-L-seryl-[protein] + GDP + H(+)</text>
        <dbReference type="Rhea" id="RHEA:63644"/>
        <dbReference type="Rhea" id="RHEA-COMP:9863"/>
        <dbReference type="Rhea" id="RHEA-COMP:17914"/>
        <dbReference type="ChEBI" id="CHEBI:15378"/>
        <dbReference type="ChEBI" id="CHEBI:29999"/>
        <dbReference type="ChEBI" id="CHEBI:57273"/>
        <dbReference type="ChEBI" id="CHEBI:58189"/>
        <dbReference type="ChEBI" id="CHEBI:189632"/>
        <dbReference type="EC" id="2.4.1.221"/>
    </reaction>
    <physiologicalReaction direction="left-to-right" evidence="18">
        <dbReference type="Rhea" id="RHEA:63645"/>
    </physiologicalReaction>
</comment>
<dbReference type="PANTHER" id="PTHR13398:SF0">
    <property type="entry name" value="GDP-FUCOSE PROTEIN O-FUCOSYLTRANSFERASE 2"/>
    <property type="match status" value="1"/>
</dbReference>
<keyword evidence="9" id="KW-0333">Golgi apparatus</keyword>
<keyword evidence="12" id="KW-0294">Fucose metabolism</keyword>
<proteinExistence type="inferred from homology"/>
<evidence type="ECO:0000256" key="17">
    <source>
        <dbReference type="ARBA" id="ARBA00047273"/>
    </source>
</evidence>
<keyword evidence="6 20" id="KW-0808">Transferase</keyword>
<dbReference type="GO" id="GO:0005794">
    <property type="term" value="C:Golgi apparatus"/>
    <property type="evidence" value="ECO:0007669"/>
    <property type="project" value="UniProtKB-SubCell"/>
</dbReference>
<dbReference type="FunFam" id="3.40.50.11350:FF:000002">
    <property type="entry name" value="GDP-fucose protein O-fucosyltransferase 2"/>
    <property type="match status" value="1"/>
</dbReference>
<evidence type="ECO:0000256" key="11">
    <source>
        <dbReference type="ARBA" id="ARBA00023180"/>
    </source>
</evidence>
<evidence type="ECO:0000256" key="3">
    <source>
        <dbReference type="ARBA" id="ARBA00004922"/>
    </source>
</evidence>
<keyword evidence="11" id="KW-0325">Glycoprotein</keyword>
<dbReference type="AlphaFoldDB" id="A0A8D8B0M7"/>
<evidence type="ECO:0000256" key="15">
    <source>
        <dbReference type="ARBA" id="ARBA00026232"/>
    </source>
</evidence>
<evidence type="ECO:0000256" key="14">
    <source>
        <dbReference type="ARBA" id="ARBA00025803"/>
    </source>
</evidence>
<dbReference type="PANTHER" id="PTHR13398">
    <property type="entry name" value="GDP-FUCOSE PROTEIN O-FUCOSYLTRANSFERASE 2"/>
    <property type="match status" value="1"/>
</dbReference>
<comment type="similarity">
    <text evidence="14">Belongs to the glycosyltransferase 68 family.</text>
</comment>
<dbReference type="Pfam" id="PF10250">
    <property type="entry name" value="O-FucT"/>
    <property type="match status" value="1"/>
</dbReference>
<evidence type="ECO:0000256" key="2">
    <source>
        <dbReference type="ARBA" id="ARBA00004555"/>
    </source>
</evidence>
<dbReference type="InterPro" id="IPR045130">
    <property type="entry name" value="OFUT2-like"/>
</dbReference>
<keyword evidence="10" id="KW-1015">Disulfide bond</keyword>
<evidence type="ECO:0000256" key="4">
    <source>
        <dbReference type="ARBA" id="ARBA00012196"/>
    </source>
</evidence>
<comment type="catalytic activity">
    <reaction evidence="17">
        <text>L-threonyl-[protein] + GDP-beta-L-fucose = 3-O-(alpha-L-fucosyl)-L-threonyl-[protein] + GDP + H(+)</text>
        <dbReference type="Rhea" id="RHEA:70491"/>
        <dbReference type="Rhea" id="RHEA-COMP:11060"/>
        <dbReference type="Rhea" id="RHEA-COMP:17915"/>
        <dbReference type="ChEBI" id="CHEBI:15378"/>
        <dbReference type="ChEBI" id="CHEBI:30013"/>
        <dbReference type="ChEBI" id="CHEBI:57273"/>
        <dbReference type="ChEBI" id="CHEBI:58189"/>
        <dbReference type="ChEBI" id="CHEBI:189631"/>
        <dbReference type="EC" id="2.4.1.221"/>
    </reaction>
    <physiologicalReaction direction="left-to-right" evidence="17">
        <dbReference type="Rhea" id="RHEA:70492"/>
    </physiologicalReaction>
</comment>
<sequence>MKSKWPLVALVCLFLRTEAIDYRSWSCEPYEFFLDFYRCCSESKQSERSKSSWTPTTYVLYEVNPSEGFNLRRDVYIRMAVFMRGLRRMPGWENTKLVLPPWSELHHWRSNTINQRNLTWGHFFDLESMRKFTEVIEAEQFFREFERWSTGNGRHEARKAVSINEYYRLTHFDDMFENGVFVDKFEQTPCTKALTKDAPGFMRLHATFEIDEFYCVRFQGAATLLYSMFKKFGPEKQPEIRTIFVGNAEVVLHDHWGNVDYWEARRSMRFSKTLVSIADEFRLHNFNSSNERDRVQRPASWTDEKPYRKAKGGDFLCAHLRRADFLYGRDKTTPTLHSAAAQIKKKLLELGLRKVYISSDCPGMEFNDLKNYLRRFKVVRFTPESRAQMDQLKDGGVAIIDQIICSQARYFIGTYESTFTYRIYEEREILGFPRDLTFNTFCKHEEATNCEKNAVWPIQYE</sequence>
<feature type="chain" id="PRO_5034014543" description="GDP-fucose protein O-fucosyltransferase 2" evidence="19">
    <location>
        <begin position="20"/>
        <end position="461"/>
    </location>
</feature>
<organism evidence="20">
    <name type="scientific">Culex pipiens</name>
    <name type="common">House mosquito</name>
    <dbReference type="NCBI Taxonomy" id="7175"/>
    <lineage>
        <taxon>Eukaryota</taxon>
        <taxon>Metazoa</taxon>
        <taxon>Ecdysozoa</taxon>
        <taxon>Arthropoda</taxon>
        <taxon>Hexapoda</taxon>
        <taxon>Insecta</taxon>
        <taxon>Pterygota</taxon>
        <taxon>Neoptera</taxon>
        <taxon>Endopterygota</taxon>
        <taxon>Diptera</taxon>
        <taxon>Nematocera</taxon>
        <taxon>Culicoidea</taxon>
        <taxon>Culicidae</taxon>
        <taxon>Culicinae</taxon>
        <taxon>Culicini</taxon>
        <taxon>Culex</taxon>
        <taxon>Culex</taxon>
    </lineage>
</organism>
<evidence type="ECO:0000256" key="1">
    <source>
        <dbReference type="ARBA" id="ARBA00004240"/>
    </source>
</evidence>
<protein>
    <recommendedName>
        <fullName evidence="15">GDP-fucose protein O-fucosyltransferase 2</fullName>
        <ecNumber evidence="4">2.4.1.221</ecNumber>
    </recommendedName>
    <alternativeName>
        <fullName evidence="16">Peptide-O-fucosyltransferase 2</fullName>
    </alternativeName>
</protein>
<dbReference type="GO" id="GO:0046922">
    <property type="term" value="F:peptide-O-fucosyltransferase activity"/>
    <property type="evidence" value="ECO:0007669"/>
    <property type="project" value="UniProtKB-EC"/>
</dbReference>
<comment type="pathway">
    <text evidence="3">Protein modification; protein glycosylation.</text>
</comment>